<feature type="compositionally biased region" description="Basic and acidic residues" evidence="1">
    <location>
        <begin position="738"/>
        <end position="750"/>
    </location>
</feature>
<evidence type="ECO:0000313" key="4">
    <source>
        <dbReference type="Proteomes" id="UP000639643"/>
    </source>
</evidence>
<feature type="transmembrane region" description="Helical" evidence="2">
    <location>
        <begin position="114"/>
        <end position="134"/>
    </location>
</feature>
<comment type="caution">
    <text evidence="3">The sequence shown here is derived from an EMBL/GenBank/DDBJ whole genome shotgun (WGS) entry which is preliminary data.</text>
</comment>
<evidence type="ECO:0000256" key="1">
    <source>
        <dbReference type="SAM" id="MobiDB-lite"/>
    </source>
</evidence>
<gene>
    <name evidence="3" type="ORF">CMUS01_09578</name>
</gene>
<dbReference type="AlphaFoldDB" id="A0A8H6NB29"/>
<feature type="compositionally biased region" description="Basic and acidic residues" evidence="1">
    <location>
        <begin position="676"/>
        <end position="686"/>
    </location>
</feature>
<feature type="compositionally biased region" description="Low complexity" evidence="1">
    <location>
        <begin position="662"/>
        <end position="673"/>
    </location>
</feature>
<sequence length="750" mass="83202">MSTATTKYHIHTGHWTEWSRGPVLGSMITLRADDGNLLVAFIAFFVTLVGTQVWRIACFALHNTFSHPTTPSDALYHQRQALLRNIADPAGGLVRLSNLLWSWRKDGKRPFRRVLPLLFITVALAAGFALASGYSAKVALGNEVLLNGKNCGVQLQDLVSNTTMNQLYLVPAWARELRIASNYAQQCYSGSTSTGALGCDTFVREQIPFSVQTNASCPFTADICRSNDSNIILDTGFIDSHRDLGVNAPPSQRFHFRRRYHCAPLVTQGRTTFINTSDARNYTRYHYGKNILARDNYTFQALSNPIADARVLSGTGRAQDYSLSTRQANRFNRSLSPSSTFIPSAEVWKEDTDVFLFFLSSDGVQFDSKTRDLWFSATTVAGNLSRPGEEPFPFWIMDNPGSPLACVAQDEWCNPSTKDCTVLMPYRDAVTEAAGLFAGQNGGADRHQWFFYSTLNVAFQASTAINYLGALSLTARFSLVGGIQGSLPDNQWQLEVRFWFATMLANLQKAVVNTATGPTDPHLNAWQLAPSKNPEYDMCNNQKIKSGDHMTFSLFGIVTLFVLGAVIIVVSLNIESLARFVQNRCKTTSYSLLEWVFRSVNDVLQLQRLAHEELGIGEWKDGTKLIPTTAENTLLAVLDASDPQHPRLRADPAPSMADLRKSGTSFSSSTGWSATRVRDRELDRDSSSSTLNKHPLYDVLPLSPTLPPIVPSWQRPGEGLAEDCISQSSVETQSLLRARQESLRPRKPDH</sequence>
<reference evidence="3" key="1">
    <citation type="journal article" date="2020" name="Phytopathology">
        <title>Genome Sequence Resources of Colletotrichum truncatum, C. plurivorum, C. musicola, and C. sojae: Four Species Pathogenic to Soybean (Glycine max).</title>
        <authorList>
            <person name="Rogerio F."/>
            <person name="Boufleur T.R."/>
            <person name="Ciampi-Guillardi M."/>
            <person name="Sukno S.A."/>
            <person name="Thon M.R."/>
            <person name="Massola Junior N.S."/>
            <person name="Baroncelli R."/>
        </authorList>
    </citation>
    <scope>NUCLEOTIDE SEQUENCE</scope>
    <source>
        <strain evidence="3">LFN0074</strain>
    </source>
</reference>
<accession>A0A8H6NB29</accession>
<evidence type="ECO:0000313" key="3">
    <source>
        <dbReference type="EMBL" id="KAF6826085.1"/>
    </source>
</evidence>
<dbReference type="Proteomes" id="UP000639643">
    <property type="component" value="Unassembled WGS sequence"/>
</dbReference>
<evidence type="ECO:0000256" key="2">
    <source>
        <dbReference type="SAM" id="Phobius"/>
    </source>
</evidence>
<keyword evidence="4" id="KW-1185">Reference proteome</keyword>
<feature type="transmembrane region" description="Helical" evidence="2">
    <location>
        <begin position="552"/>
        <end position="574"/>
    </location>
</feature>
<feature type="region of interest" description="Disordered" evidence="1">
    <location>
        <begin position="645"/>
        <end position="695"/>
    </location>
</feature>
<keyword evidence="2" id="KW-0812">Transmembrane</keyword>
<feature type="transmembrane region" description="Helical" evidence="2">
    <location>
        <begin position="37"/>
        <end position="57"/>
    </location>
</feature>
<dbReference type="OrthoDB" id="3540210at2759"/>
<dbReference type="EMBL" id="WIGM01000411">
    <property type="protein sequence ID" value="KAF6826085.1"/>
    <property type="molecule type" value="Genomic_DNA"/>
</dbReference>
<keyword evidence="2" id="KW-1133">Transmembrane helix</keyword>
<organism evidence="3 4">
    <name type="scientific">Colletotrichum musicola</name>
    <dbReference type="NCBI Taxonomy" id="2175873"/>
    <lineage>
        <taxon>Eukaryota</taxon>
        <taxon>Fungi</taxon>
        <taxon>Dikarya</taxon>
        <taxon>Ascomycota</taxon>
        <taxon>Pezizomycotina</taxon>
        <taxon>Sordariomycetes</taxon>
        <taxon>Hypocreomycetidae</taxon>
        <taxon>Glomerellales</taxon>
        <taxon>Glomerellaceae</taxon>
        <taxon>Colletotrichum</taxon>
        <taxon>Colletotrichum orchidearum species complex</taxon>
    </lineage>
</organism>
<proteinExistence type="predicted"/>
<feature type="region of interest" description="Disordered" evidence="1">
    <location>
        <begin position="731"/>
        <end position="750"/>
    </location>
</feature>
<protein>
    <submittedName>
        <fullName evidence="3">Uncharacterized protein</fullName>
    </submittedName>
</protein>
<keyword evidence="2" id="KW-0472">Membrane</keyword>
<name>A0A8H6NB29_9PEZI</name>